<accession>A0A8J1L556</accession>
<dbReference type="OrthoDB" id="428850at2759"/>
<dbReference type="GO" id="GO:0010457">
    <property type="term" value="P:centriole-centriole cohesion"/>
    <property type="evidence" value="ECO:0000318"/>
    <property type="project" value="GO_Central"/>
</dbReference>
<dbReference type="InterPro" id="IPR030791">
    <property type="entry name" value="Rotatin"/>
</dbReference>
<dbReference type="GO" id="GO:0036064">
    <property type="term" value="C:ciliary basal body"/>
    <property type="evidence" value="ECO:0000318"/>
    <property type="project" value="GO_Central"/>
</dbReference>
<evidence type="ECO:0000259" key="2">
    <source>
        <dbReference type="Pfam" id="PF14726"/>
    </source>
</evidence>
<dbReference type="GO" id="GO:0007099">
    <property type="term" value="P:centriole replication"/>
    <property type="evidence" value="ECO:0000318"/>
    <property type="project" value="GO_Central"/>
</dbReference>
<keyword evidence="3" id="KW-1185">Reference proteome</keyword>
<dbReference type="InterPro" id="IPR011989">
    <property type="entry name" value="ARM-like"/>
</dbReference>
<dbReference type="Proteomes" id="UP000186698">
    <property type="component" value="Chromosome 6S"/>
</dbReference>
<sequence>MELSTLVKKLGHQLMEIRERSLKNILCKLDYNLVSLADLAQEKSFLLHLLEWFNFPAVPMKAEVLHLLNKLVKHSGAAQWLIQLGAVDFFSQLRSNVEPDLQAVVDSILDGLFLLPTELAYNSQDSPHEVKSWTSQKYTALQQEGSLTDGYFQQVLTLQTSENSPEETAASHCPVKCLKFSTFPWLPLTTTDKHVLSSNERPSAVHLPVCHSNYSLGVTLNGTIATSSLRSNSQSLIWRSCQLLQDVVMQDFPPEIFLQRPKIVQSLLSLLGLASEKDGQQHLASQSISCLSQLCTQLRNRFSFHRDPDFLSTKQEIVSHNSFASYCNGAQANNSLVSSPENENLRPCVVGRTSQRLRGDGQDWDTASSSESSTQAHGPSRSHLSPMDIGLLESPEIEHEDTLELQFQQLSLPQFCVSLLEAATPLLKSDRKKQIMCILEMLRENIILLSETVSENVWEDESLIGQEMRHKLLSILDTLGDAILYHKNNNSSEQPSSSLMSHRMAFISISLFTMRLLQSILPVEKANDVLPGSLMNALFLISLDLPFRMAYPSVHESVISFMEQLNSEHYSIYKQSSETAYSIECAATFMLYSKKEGTKDFLELVELADKALSSLPFHKHYPLVQKLIQICSDIFKSVLSPPVLLEESQKVLLCMMSHWMPLVKSETYKTSLEIVKESLGIHNVTKPVSSVCQGIHFLLHSKVLYEIATFGLQESNTEICTAAKTILSYLLQGRLVMADQTWNTFIESICPVIPILQGFADTEEALGTSILTLCETSADDKGILTKTARIRAALRQLFSKKQAVRSMAIKWLAVHLLNEEDSTCKRPQLQGSILSNAVSLFILEQPLDLKLDCNEKSYFMEDTVKKVCEIFLSDSLDFALQKSAAEQMSVIAQDVKMHGVFKQQGVVDKILHYLHKCVEQDGKVFECMILPCLMLLRKLVYADPGLRLTLSQKSSFLLTLFRVSLMVQKEVTLLTEAAALLFMLLFDEISRMDTWSEGIPFCTPPPFGLPVTVVRRFHLPVVVSTYHAVSPYTMASSLSAEWLTSKPVSVMLRMSWNISWHQGIDNFLKTMAVEQEEIENSLETLKLSPEEVLTLKMTHSVSGLQDCLSSIIQAVSHGEVRSAVARMNFYLLNDRLVLNCLTACNMSSLKCLPWHTALSRFLLVHPACEEDEKLLADVIRFLNKILQEQKGNSDLHDLQWILEMLLKQSPSPLFELMEQKEYLAKKDLDDTRAAVRQHLQKELMRFFNTLMLCLTSVTDRKCLVIGGSFRTQLALHLLIRLKVSDAPHFYGLPSLAQTLRGMSHVTSQPGWSSYCPSTEAFAVCVKTLTSLLEIISSFYVEWGGNALSYMGKGVTKSTVLCLLHLSHEMTAQAKNTDWIDLWALPYDHGTEEHVLSRLGLEWLIPLWVDRDPEVRFTSLGIGSALTSLQKGCLALSASCQNISGGLWGTVLSIFLNQNECSMVRREAAYVLQNLLVIPMPESLEDSKVYEFQGPCIHDEVSGLTLVGRAALQVLLHDYHFYDHVGQMVKNCYFGHYTSNYPSFPCIAAKDNINGSEDSVYLWQSVHSFSDSKSTLTTLIHPGSSPTISTEHLLSVSTPVCSDNVADLLSDQDQSSKLKTPSQSTENSEGTNCVSEQCSVVTPCLLSAVCSLLENLLAVNQKVTVIELSERSILKCVASLLTPGLLERCFSDLKAQLTHGQAKITMLQVIALCQYLSSMSGLSQACLLANANLVVQDEIINPMLAVIFSSLSIKNNKSWDTELLYAIYQAWTDTFTFLAVLLRKSGQIILFQLEAVLAKYGNILQNTVDECLSLATFHPKLYSACLQFLSLLFSEEKQQKLSPSTTTALCSLLDGNENMGYVLCKSLLQSCDEKATDDPLRQICTQTLILLLAVSRSARKYSVEAHLVDSCIEEMKHIYAQLNLDSLRPGKPTHRKKEENHLKQLKVLMQTLRNCLYQNEEGKDAALNSQFPFVLQSLWPWLLMDDALMQGALQLLCVYTAHYPAACTSLCLANTGMAAPQPFPKTAASNSLMHSILKIASDSASNNGIVQQMAFALLSNLVVIQDSKCIIQKSNFLQNFLSLSLPKVGTKSLCVLANNWLKFLWNLSMGTDGQQMILKLKGSLDLLVEMTKYKHKINSPIALLILHNVCFSTANKAKILSNDKVVAVLSACLESDNLLDQQIGCSALWALLHSYQKAKATLKNPLIRGRIEEALSTLKKNPSALKGKLELYHLKCLENLDLLLSN</sequence>
<dbReference type="GO" id="GO:0032053">
    <property type="term" value="P:ciliary basal body organization"/>
    <property type="evidence" value="ECO:0000318"/>
    <property type="project" value="GO_Central"/>
</dbReference>
<evidence type="ECO:0000256" key="1">
    <source>
        <dbReference type="SAM" id="MobiDB-lite"/>
    </source>
</evidence>
<feature type="region of interest" description="Disordered" evidence="1">
    <location>
        <begin position="356"/>
        <end position="387"/>
    </location>
</feature>
<evidence type="ECO:0000313" key="4">
    <source>
        <dbReference type="RefSeq" id="XP_041423714.1"/>
    </source>
</evidence>
<protein>
    <submittedName>
        <fullName evidence="4 5">Rotatin isoform X1</fullName>
    </submittedName>
</protein>
<dbReference type="PANTHER" id="PTHR31691:SF1">
    <property type="entry name" value="ROTATIN"/>
    <property type="match status" value="1"/>
</dbReference>
<dbReference type="SUPFAM" id="SSF48371">
    <property type="entry name" value="ARM repeat"/>
    <property type="match status" value="2"/>
</dbReference>
<organism evidence="3 5">
    <name type="scientific">Xenopus laevis</name>
    <name type="common">African clawed frog</name>
    <dbReference type="NCBI Taxonomy" id="8355"/>
    <lineage>
        <taxon>Eukaryota</taxon>
        <taxon>Metazoa</taxon>
        <taxon>Chordata</taxon>
        <taxon>Craniata</taxon>
        <taxon>Vertebrata</taxon>
        <taxon>Euteleostomi</taxon>
        <taxon>Amphibia</taxon>
        <taxon>Batrachia</taxon>
        <taxon>Anura</taxon>
        <taxon>Pipoidea</taxon>
        <taxon>Pipidae</taxon>
        <taxon>Xenopodinae</taxon>
        <taxon>Xenopus</taxon>
        <taxon>Xenopus</taxon>
    </lineage>
</organism>
<dbReference type="Pfam" id="PF14726">
    <property type="entry name" value="RTTN_N"/>
    <property type="match status" value="1"/>
</dbReference>
<dbReference type="Gene3D" id="1.25.10.10">
    <property type="entry name" value="Leucine-rich Repeat Variant"/>
    <property type="match status" value="1"/>
</dbReference>
<dbReference type="GeneID" id="108695231"/>
<feature type="compositionally biased region" description="Polar residues" evidence="1">
    <location>
        <begin position="365"/>
        <end position="377"/>
    </location>
</feature>
<dbReference type="GO" id="GO:0005814">
    <property type="term" value="C:centriole"/>
    <property type="evidence" value="ECO:0000318"/>
    <property type="project" value="GO_Central"/>
</dbReference>
<evidence type="ECO:0000313" key="3">
    <source>
        <dbReference type="Proteomes" id="UP000186698"/>
    </source>
</evidence>
<reference evidence="4 5" key="1">
    <citation type="submission" date="2025-04" db="UniProtKB">
        <authorList>
            <consortium name="RefSeq"/>
        </authorList>
    </citation>
    <scope>IDENTIFICATION</scope>
    <source>
        <strain evidence="4 5">J_2021</strain>
        <tissue evidence="4 5">Erythrocytes</tissue>
    </source>
</reference>
<dbReference type="PANTHER" id="PTHR31691">
    <property type="entry name" value="ROTATIN"/>
    <property type="match status" value="1"/>
</dbReference>
<gene>
    <name evidence="4 5" type="primary">rttn.S</name>
</gene>
<proteinExistence type="predicted"/>
<evidence type="ECO:0000313" key="5">
    <source>
        <dbReference type="RefSeq" id="XP_041423715.1"/>
    </source>
</evidence>
<dbReference type="GO" id="GO:0005813">
    <property type="term" value="C:centrosome"/>
    <property type="evidence" value="ECO:0007669"/>
    <property type="project" value="InterPro"/>
</dbReference>
<name>A0A8J1L556_XENLA</name>
<feature type="domain" description="Rotatin N-terminal" evidence="2">
    <location>
        <begin position="16"/>
        <end position="112"/>
    </location>
</feature>
<dbReference type="RefSeq" id="XP_041423714.1">
    <property type="nucleotide sequence ID" value="XM_041567780.1"/>
</dbReference>
<dbReference type="CTD" id="108695231"/>
<dbReference type="RefSeq" id="XP_041423715.1">
    <property type="nucleotide sequence ID" value="XM_041567781.1"/>
</dbReference>
<dbReference type="InterPro" id="IPR016024">
    <property type="entry name" value="ARM-type_fold"/>
</dbReference>
<dbReference type="InterPro" id="IPR029249">
    <property type="entry name" value="Rotatin_N"/>
</dbReference>